<feature type="transmembrane region" description="Helical" evidence="1">
    <location>
        <begin position="305"/>
        <end position="326"/>
    </location>
</feature>
<keyword evidence="1" id="KW-0812">Transmembrane</keyword>
<accession>A0A7L5BQG7</accession>
<feature type="transmembrane region" description="Helical" evidence="1">
    <location>
        <begin position="273"/>
        <end position="293"/>
    </location>
</feature>
<dbReference type="Proteomes" id="UP000464865">
    <property type="component" value="Chromosome M15-12"/>
</dbReference>
<organism evidence="2 3">
    <name type="scientific">Rhizobium oryzihabitans</name>
    <dbReference type="NCBI Taxonomy" id="2267833"/>
    <lineage>
        <taxon>Bacteria</taxon>
        <taxon>Pseudomonadati</taxon>
        <taxon>Pseudomonadota</taxon>
        <taxon>Alphaproteobacteria</taxon>
        <taxon>Hyphomicrobiales</taxon>
        <taxon>Rhizobiaceae</taxon>
        <taxon>Rhizobium/Agrobacterium group</taxon>
        <taxon>Rhizobium</taxon>
    </lineage>
</organism>
<evidence type="ECO:0000256" key="1">
    <source>
        <dbReference type="SAM" id="Phobius"/>
    </source>
</evidence>
<dbReference type="EMBL" id="CP048635">
    <property type="protein sequence ID" value="QIB41005.1"/>
    <property type="molecule type" value="Genomic_DNA"/>
</dbReference>
<feature type="transmembrane region" description="Helical" evidence="1">
    <location>
        <begin position="332"/>
        <end position="347"/>
    </location>
</feature>
<keyword evidence="1" id="KW-1133">Transmembrane helix</keyword>
<evidence type="ECO:0000313" key="2">
    <source>
        <dbReference type="EMBL" id="QIB41005.1"/>
    </source>
</evidence>
<dbReference type="RefSeq" id="WP_082184808.1">
    <property type="nucleotide sequence ID" value="NZ_CP048635.1"/>
</dbReference>
<name>A0A7L5BQG7_9HYPH</name>
<dbReference type="KEGG" id="roy:G3A56_24800"/>
<proteinExistence type="predicted"/>
<gene>
    <name evidence="2" type="ORF">G3A56_24800</name>
</gene>
<evidence type="ECO:0008006" key="4">
    <source>
        <dbReference type="Google" id="ProtNLM"/>
    </source>
</evidence>
<protein>
    <recommendedName>
        <fullName evidence="4">DUF2029 domain-containing protein</fullName>
    </recommendedName>
</protein>
<sequence length="353" mass="39379">MQNSVSIQAFKSLDRYRSDIRSKIALLSPVLLIALAILAAVGALSYSRGFWLGMQGWGVFNWYVDYGSGFIKRGLIGTITSPFLSGHTPAFVETFVSTQHLVLCSLLGIGLIWMASRTLIVDVRSAFLVWLCFATSQFLPTLAYNSGYLDIHLFILLFLATIMWKNGKFLALGIIGLVGPLLHEMFVFLWLQILVLSLTRARHGLKPFEIIAVLAPFASVLLIISFHSQNAVALELAEVPVDAEMRAVLFRQQFGQTTVAAIAQMIKMFREDAVNVISATSYFLLPTFAIFVLSWQRWRASGPDWPWRFVALTLATLSPVLVLLVAWDLSRFLVMTTFCGVLAFWALDKGNKT</sequence>
<feature type="transmembrane region" description="Helical" evidence="1">
    <location>
        <begin position="95"/>
        <end position="115"/>
    </location>
</feature>
<evidence type="ECO:0000313" key="3">
    <source>
        <dbReference type="Proteomes" id="UP000464865"/>
    </source>
</evidence>
<feature type="transmembrane region" description="Helical" evidence="1">
    <location>
        <begin position="24"/>
        <end position="46"/>
    </location>
</feature>
<feature type="transmembrane region" description="Helical" evidence="1">
    <location>
        <begin position="169"/>
        <end position="196"/>
    </location>
</feature>
<dbReference type="AlphaFoldDB" id="A0A7L5BQG7"/>
<keyword evidence="3" id="KW-1185">Reference proteome</keyword>
<keyword evidence="1" id="KW-0472">Membrane</keyword>
<reference evidence="2 3" key="1">
    <citation type="submission" date="2020-02" db="EMBL/GenBank/DDBJ databases">
        <title>Plant-Promoting Endophytic Bacterium Rhizobium oryzihabitans sp. nov., Isolated from the Root of Rice.</title>
        <authorList>
            <person name="zhao J."/>
            <person name="Zhang G."/>
        </authorList>
    </citation>
    <scope>NUCLEOTIDE SEQUENCE [LARGE SCALE GENOMIC DNA]</scope>
    <source>
        <strain evidence="2 3">M15</strain>
    </source>
</reference>